<keyword evidence="7" id="KW-1185">Reference proteome</keyword>
<feature type="domain" description="ABC transporter" evidence="5">
    <location>
        <begin position="6"/>
        <end position="235"/>
    </location>
</feature>
<keyword evidence="3" id="KW-0547">Nucleotide-binding</keyword>
<reference evidence="6 7" key="1">
    <citation type="submission" date="2019-02" db="EMBL/GenBank/DDBJ databases">
        <title>Genomic Encyclopedia of Type Strains, Phase IV (KMG-IV): sequencing the most valuable type-strain genomes for metagenomic binning, comparative biology and taxonomic classification.</title>
        <authorList>
            <person name="Goeker M."/>
        </authorList>
    </citation>
    <scope>NUCLEOTIDE SEQUENCE [LARGE SCALE GENOMIC DNA]</scope>
    <source>
        <strain evidence="6 7">DSM 18116</strain>
    </source>
</reference>
<proteinExistence type="inferred from homology"/>
<evidence type="ECO:0000259" key="5">
    <source>
        <dbReference type="PROSITE" id="PS50893"/>
    </source>
</evidence>
<dbReference type="SMART" id="SM00382">
    <property type="entry name" value="AAA"/>
    <property type="match status" value="1"/>
</dbReference>
<gene>
    <name evidence="6" type="ORF">EV199_0698</name>
</gene>
<evidence type="ECO:0000256" key="1">
    <source>
        <dbReference type="ARBA" id="ARBA00005417"/>
    </source>
</evidence>
<organism evidence="6 7">
    <name type="scientific">Pseudobacter ginsenosidimutans</name>
    <dbReference type="NCBI Taxonomy" id="661488"/>
    <lineage>
        <taxon>Bacteria</taxon>
        <taxon>Pseudomonadati</taxon>
        <taxon>Bacteroidota</taxon>
        <taxon>Chitinophagia</taxon>
        <taxon>Chitinophagales</taxon>
        <taxon>Chitinophagaceae</taxon>
        <taxon>Pseudobacter</taxon>
    </lineage>
</organism>
<evidence type="ECO:0000313" key="6">
    <source>
        <dbReference type="EMBL" id="RZS74847.1"/>
    </source>
</evidence>
<comment type="caution">
    <text evidence="6">The sequence shown here is derived from an EMBL/GenBank/DDBJ whole genome shotgun (WGS) entry which is preliminary data.</text>
</comment>
<dbReference type="PROSITE" id="PS50893">
    <property type="entry name" value="ABC_TRANSPORTER_2"/>
    <property type="match status" value="1"/>
</dbReference>
<dbReference type="Gene3D" id="3.40.50.300">
    <property type="entry name" value="P-loop containing nucleotide triphosphate hydrolases"/>
    <property type="match status" value="1"/>
</dbReference>
<dbReference type="PANTHER" id="PTHR43335:SF4">
    <property type="entry name" value="ABC TRANSPORTER, ATP-BINDING PROTEIN"/>
    <property type="match status" value="1"/>
</dbReference>
<name>A0A4Q7MZW8_9BACT</name>
<dbReference type="GO" id="GO:0005524">
    <property type="term" value="F:ATP binding"/>
    <property type="evidence" value="ECO:0007669"/>
    <property type="project" value="UniProtKB-KW"/>
</dbReference>
<dbReference type="EMBL" id="SGXA01000001">
    <property type="protein sequence ID" value="RZS74847.1"/>
    <property type="molecule type" value="Genomic_DNA"/>
</dbReference>
<comment type="similarity">
    <text evidence="1">Belongs to the ABC transporter superfamily.</text>
</comment>
<dbReference type="InterPro" id="IPR027417">
    <property type="entry name" value="P-loop_NTPase"/>
</dbReference>
<evidence type="ECO:0000256" key="3">
    <source>
        <dbReference type="ARBA" id="ARBA00022741"/>
    </source>
</evidence>
<evidence type="ECO:0000313" key="7">
    <source>
        <dbReference type="Proteomes" id="UP000293874"/>
    </source>
</evidence>
<sequence length="316" mass="35361">MNSSIVKVQHLSHRYAIQWAIKDINFELSRGGVYGLLGANGAGKSTIMNILCGVLRASHGDVFIRGVNIRKQPLEAKRFIGFLPQHPPVLGDLTVEEYLRHSAHIRLMPADSVKDATNEVMEKVAVTHFRKRLIKNLSGGFQQRVGIAQAIIHKPDLVVFDEPTNGLDPNQILEVRKLIKEIAEERTVLLSTHILQEVQALCDHVWMVNEGRFVFAGSMQEFDNQIQPSSIIISLMNPPSLQRIASLEGVVKVEQLAPQRFRLLFNDPTRVMDAVVSQSNTQGWRLTELQMEKNSLENIFASLSGKTIEQEGATNS</sequence>
<evidence type="ECO:0000256" key="2">
    <source>
        <dbReference type="ARBA" id="ARBA00022448"/>
    </source>
</evidence>
<dbReference type="AlphaFoldDB" id="A0A4Q7MZW8"/>
<dbReference type="InterPro" id="IPR003593">
    <property type="entry name" value="AAA+_ATPase"/>
</dbReference>
<dbReference type="Proteomes" id="UP000293874">
    <property type="component" value="Unassembled WGS sequence"/>
</dbReference>
<dbReference type="PANTHER" id="PTHR43335">
    <property type="entry name" value="ABC TRANSPORTER, ATP-BINDING PROTEIN"/>
    <property type="match status" value="1"/>
</dbReference>
<dbReference type="RefSeq" id="WP_130539275.1">
    <property type="nucleotide sequence ID" value="NZ_CP042431.1"/>
</dbReference>
<evidence type="ECO:0000256" key="4">
    <source>
        <dbReference type="ARBA" id="ARBA00022840"/>
    </source>
</evidence>
<dbReference type="GO" id="GO:0016887">
    <property type="term" value="F:ATP hydrolysis activity"/>
    <property type="evidence" value="ECO:0007669"/>
    <property type="project" value="InterPro"/>
</dbReference>
<keyword evidence="2" id="KW-0813">Transport</keyword>
<dbReference type="OrthoDB" id="9785229at2"/>
<accession>A0A4Q7MZW8</accession>
<dbReference type="Pfam" id="PF00005">
    <property type="entry name" value="ABC_tran"/>
    <property type="match status" value="1"/>
</dbReference>
<keyword evidence="4 6" id="KW-0067">ATP-binding</keyword>
<dbReference type="InterPro" id="IPR003439">
    <property type="entry name" value="ABC_transporter-like_ATP-bd"/>
</dbReference>
<dbReference type="SUPFAM" id="SSF52540">
    <property type="entry name" value="P-loop containing nucleoside triphosphate hydrolases"/>
    <property type="match status" value="1"/>
</dbReference>
<protein>
    <submittedName>
        <fullName evidence="6">ABC-2 type transport system ATP-binding protein</fullName>
    </submittedName>
</protein>